<dbReference type="GO" id="GO:0006508">
    <property type="term" value="P:proteolysis"/>
    <property type="evidence" value="ECO:0007669"/>
    <property type="project" value="InterPro"/>
</dbReference>
<comment type="caution">
    <text evidence="5">The sequence shown here is derived from an EMBL/GenBank/DDBJ whole genome shotgun (WGS) entry which is preliminary data.</text>
</comment>
<feature type="transmembrane region" description="Helical" evidence="3">
    <location>
        <begin position="426"/>
        <end position="446"/>
    </location>
</feature>
<keyword evidence="3" id="KW-0812">Transmembrane</keyword>
<dbReference type="Pfam" id="PF00026">
    <property type="entry name" value="Asp"/>
    <property type="match status" value="1"/>
</dbReference>
<dbReference type="InterPro" id="IPR033121">
    <property type="entry name" value="PEPTIDASE_A1"/>
</dbReference>
<feature type="domain" description="Peptidase A1" evidence="4">
    <location>
        <begin position="1"/>
        <end position="333"/>
    </location>
</feature>
<dbReference type="GO" id="GO:0004190">
    <property type="term" value="F:aspartic-type endopeptidase activity"/>
    <property type="evidence" value="ECO:0007669"/>
    <property type="project" value="InterPro"/>
</dbReference>
<protein>
    <recommendedName>
        <fullName evidence="4">Peptidase A1 domain-containing protein</fullName>
    </recommendedName>
</protein>
<dbReference type="STRING" id="154538.A0A1M2W012"/>
<keyword evidence="3" id="KW-0472">Membrane</keyword>
<evidence type="ECO:0000259" key="4">
    <source>
        <dbReference type="PROSITE" id="PS51767"/>
    </source>
</evidence>
<evidence type="ECO:0000256" key="3">
    <source>
        <dbReference type="SAM" id="Phobius"/>
    </source>
</evidence>
<dbReference type="PANTHER" id="PTHR47966:SF51">
    <property type="entry name" value="BETA-SITE APP-CLEAVING ENZYME, ISOFORM A-RELATED"/>
    <property type="match status" value="1"/>
</dbReference>
<feature type="non-terminal residue" evidence="5">
    <location>
        <position position="1"/>
    </location>
</feature>
<dbReference type="Gene3D" id="2.40.70.10">
    <property type="entry name" value="Acid Proteases"/>
    <property type="match status" value="2"/>
</dbReference>
<dbReference type="InterPro" id="IPR001461">
    <property type="entry name" value="Aspartic_peptidase_A1"/>
</dbReference>
<feature type="compositionally biased region" description="Low complexity" evidence="2">
    <location>
        <begin position="381"/>
        <end position="409"/>
    </location>
</feature>
<evidence type="ECO:0000256" key="2">
    <source>
        <dbReference type="SAM" id="MobiDB-lite"/>
    </source>
</evidence>
<evidence type="ECO:0000313" key="6">
    <source>
        <dbReference type="Proteomes" id="UP000184267"/>
    </source>
</evidence>
<gene>
    <name evidence="5" type="ORF">TRAPUB_10346</name>
</gene>
<dbReference type="PANTHER" id="PTHR47966">
    <property type="entry name" value="BETA-SITE APP-CLEAVING ENZYME, ISOFORM A-RELATED"/>
    <property type="match status" value="1"/>
</dbReference>
<evidence type="ECO:0000313" key="5">
    <source>
        <dbReference type="EMBL" id="OJT13120.1"/>
    </source>
</evidence>
<comment type="similarity">
    <text evidence="1">Belongs to the peptidase A1 family.</text>
</comment>
<dbReference type="InterPro" id="IPR021109">
    <property type="entry name" value="Peptidase_aspartic_dom_sf"/>
</dbReference>
<proteinExistence type="inferred from homology"/>
<dbReference type="InterPro" id="IPR034164">
    <property type="entry name" value="Pepsin-like_dom"/>
</dbReference>
<dbReference type="OrthoDB" id="771136at2759"/>
<dbReference type="PRINTS" id="PR00792">
    <property type="entry name" value="PEPSIN"/>
</dbReference>
<dbReference type="EMBL" id="MNAD01000427">
    <property type="protein sequence ID" value="OJT13120.1"/>
    <property type="molecule type" value="Genomic_DNA"/>
</dbReference>
<reference evidence="5 6" key="1">
    <citation type="submission" date="2016-10" db="EMBL/GenBank/DDBJ databases">
        <title>Genome sequence of the basidiomycete white-rot fungus Trametes pubescens.</title>
        <authorList>
            <person name="Makela M.R."/>
            <person name="Granchi Z."/>
            <person name="Peng M."/>
            <person name="De Vries R.P."/>
            <person name="Grigoriev I."/>
            <person name="Riley R."/>
            <person name="Hilden K."/>
        </authorList>
    </citation>
    <scope>NUCLEOTIDE SEQUENCE [LARGE SCALE GENOMIC DNA]</scope>
    <source>
        <strain evidence="5 6">FBCC735</strain>
    </source>
</reference>
<dbReference type="PROSITE" id="PS51767">
    <property type="entry name" value="PEPTIDASE_A1"/>
    <property type="match status" value="1"/>
</dbReference>
<dbReference type="CDD" id="cd05471">
    <property type="entry name" value="pepsin_like"/>
    <property type="match status" value="1"/>
</dbReference>
<sequence>YTTEVTLGGLNLTLNLDTGSSDLVVILQGRDINLTNSTNVQTGEAFGVGQAIGNVAFADLQLGDFTIQSQAFVDVTQAQDLGSTGDGIIGMSFNAPSSVINALSKAFGADVGAQLGNTPMPALFSQRPDLQNSFDVLLGRADELGDAAQGTFLIGEHDDDFQNVTGAPQLTSVSTDHWSVVLDAMNINGKPFQFNASRIQGVPDGKVAAVLDTGFSFPPLPPPAVDAIYSTIEGAVFDKNQSLWVVPCNSSLSLSFVFGGQEYFVHPLDLTFPVSGPLAGPGSSNVTVCVNTFQYLTLDPTEFVGFDLILGDAFLRNVYASFNYGDQNTAPFVQLVTTTPDADTAMQQFQQQRAATLAKLPPTVDPADVANKEGEQANSTGPSASQTPASGSASQSSTSAGASSTSTAQNGQATDTNKKNGAGRAGAMWTGVCGAYALYMFSIMFVL</sequence>
<name>A0A1M2W012_TRAPU</name>
<dbReference type="SUPFAM" id="SSF50630">
    <property type="entry name" value="Acid proteases"/>
    <property type="match status" value="1"/>
</dbReference>
<organism evidence="5 6">
    <name type="scientific">Trametes pubescens</name>
    <name type="common">White-rot fungus</name>
    <dbReference type="NCBI Taxonomy" id="154538"/>
    <lineage>
        <taxon>Eukaryota</taxon>
        <taxon>Fungi</taxon>
        <taxon>Dikarya</taxon>
        <taxon>Basidiomycota</taxon>
        <taxon>Agaricomycotina</taxon>
        <taxon>Agaricomycetes</taxon>
        <taxon>Polyporales</taxon>
        <taxon>Polyporaceae</taxon>
        <taxon>Trametes</taxon>
    </lineage>
</organism>
<feature type="region of interest" description="Disordered" evidence="2">
    <location>
        <begin position="360"/>
        <end position="424"/>
    </location>
</feature>
<evidence type="ECO:0000256" key="1">
    <source>
        <dbReference type="ARBA" id="ARBA00007447"/>
    </source>
</evidence>
<accession>A0A1M2W012</accession>
<dbReference type="OMA" id="WVVPCNS"/>
<dbReference type="AlphaFoldDB" id="A0A1M2W012"/>
<dbReference type="Proteomes" id="UP000184267">
    <property type="component" value="Unassembled WGS sequence"/>
</dbReference>
<keyword evidence="3" id="KW-1133">Transmembrane helix</keyword>
<keyword evidence="6" id="KW-1185">Reference proteome</keyword>